<dbReference type="OrthoDB" id="3232986at2759"/>
<reference evidence="2" key="1">
    <citation type="submission" date="2021-03" db="EMBL/GenBank/DDBJ databases">
        <title>Evolutionary innovations through gain and loss of genes in the ectomycorrhizal Boletales.</title>
        <authorList>
            <person name="Wu G."/>
            <person name="Miyauchi S."/>
            <person name="Morin E."/>
            <person name="Yang Z.-L."/>
            <person name="Xu J."/>
            <person name="Martin F.M."/>
        </authorList>
    </citation>
    <scope>NUCLEOTIDE SEQUENCE</scope>
    <source>
        <strain evidence="2">BR01</strain>
    </source>
</reference>
<accession>A0A8I2YE68</accession>
<gene>
    <name evidence="2" type="ORF">JVT61DRAFT_12136</name>
</gene>
<dbReference type="Proteomes" id="UP000683000">
    <property type="component" value="Unassembled WGS sequence"/>
</dbReference>
<dbReference type="AlphaFoldDB" id="A0A8I2YE68"/>
<name>A0A8I2YE68_9AGAM</name>
<keyword evidence="3" id="KW-1185">Reference proteome</keyword>
<sequence length="161" mass="18067">MLQHINLPDLRGALGDYVNHEGTFARNFHTFGGARRSPANVPLPFNELQIWYKAHLQQKLYYDPSTLGSTFTIHAHLPDRTWKYGNYDAAVLNVDEAYAWPSSGLIGHEIVLVCMIMCPAPLRKQRSPWANCFLIYAECLDIVTQANGSAVEPSSGLHILK</sequence>
<evidence type="ECO:0000313" key="3">
    <source>
        <dbReference type="Proteomes" id="UP000683000"/>
    </source>
</evidence>
<evidence type="ECO:0000313" key="2">
    <source>
        <dbReference type="EMBL" id="KAG6370414.1"/>
    </source>
</evidence>
<organism evidence="2 3">
    <name type="scientific">Boletus reticuloceps</name>
    <dbReference type="NCBI Taxonomy" id="495285"/>
    <lineage>
        <taxon>Eukaryota</taxon>
        <taxon>Fungi</taxon>
        <taxon>Dikarya</taxon>
        <taxon>Basidiomycota</taxon>
        <taxon>Agaricomycotina</taxon>
        <taxon>Agaricomycetes</taxon>
        <taxon>Agaricomycetidae</taxon>
        <taxon>Boletales</taxon>
        <taxon>Boletineae</taxon>
        <taxon>Boletaceae</taxon>
        <taxon>Boletoideae</taxon>
        <taxon>Boletus</taxon>
    </lineage>
</organism>
<dbReference type="InterPro" id="IPR049233">
    <property type="entry name" value="DUF6830"/>
</dbReference>
<feature type="domain" description="DUF6830" evidence="1">
    <location>
        <begin position="5"/>
        <end position="111"/>
    </location>
</feature>
<evidence type="ECO:0000259" key="1">
    <source>
        <dbReference type="Pfam" id="PF20722"/>
    </source>
</evidence>
<dbReference type="Pfam" id="PF20722">
    <property type="entry name" value="DUF6830"/>
    <property type="match status" value="1"/>
</dbReference>
<comment type="caution">
    <text evidence="2">The sequence shown here is derived from an EMBL/GenBank/DDBJ whole genome shotgun (WGS) entry which is preliminary data.</text>
</comment>
<protein>
    <recommendedName>
        <fullName evidence="1">DUF6830 domain-containing protein</fullName>
    </recommendedName>
</protein>
<dbReference type="EMBL" id="JAGFBS010000052">
    <property type="protein sequence ID" value="KAG6370414.1"/>
    <property type="molecule type" value="Genomic_DNA"/>
</dbReference>
<proteinExistence type="predicted"/>